<keyword evidence="12 25" id="KW-0548">Nucleotidyltransferase</keyword>
<evidence type="ECO:0000313" key="25">
    <source>
        <dbReference type="EMBL" id="HHM02329.1"/>
    </source>
</evidence>
<feature type="transmembrane region" description="Helical" evidence="24">
    <location>
        <begin position="137"/>
        <end position="158"/>
    </location>
</feature>
<keyword evidence="14" id="KW-0443">Lipid metabolism</keyword>
<feature type="transmembrane region" description="Helical" evidence="24">
    <location>
        <begin position="179"/>
        <end position="201"/>
    </location>
</feature>
<comment type="pathway">
    <text evidence="4">Lipid metabolism.</text>
</comment>
<evidence type="ECO:0000256" key="19">
    <source>
        <dbReference type="ARBA" id="ARBA00031825"/>
    </source>
</evidence>
<keyword evidence="11 24" id="KW-0812">Transmembrane</keyword>
<keyword evidence="8" id="KW-1003">Cell membrane</keyword>
<reference evidence="25" key="1">
    <citation type="journal article" date="2020" name="mSystems">
        <title>Genome- and Community-Level Interaction Insights into Carbon Utilization and Element Cycling Functions of Hydrothermarchaeota in Hydrothermal Sediment.</title>
        <authorList>
            <person name="Zhou Z."/>
            <person name="Liu Y."/>
            <person name="Xu W."/>
            <person name="Pan J."/>
            <person name="Luo Z.H."/>
            <person name="Li M."/>
        </authorList>
    </citation>
    <scope>NUCLEOTIDE SEQUENCE [LARGE SCALE GENOMIC DNA]</scope>
    <source>
        <strain evidence="25">HyVt-460</strain>
    </source>
</reference>
<evidence type="ECO:0000256" key="8">
    <source>
        <dbReference type="ARBA" id="ARBA00022475"/>
    </source>
</evidence>
<dbReference type="GO" id="GO:0004605">
    <property type="term" value="F:phosphatidate cytidylyltransferase activity"/>
    <property type="evidence" value="ECO:0007669"/>
    <property type="project" value="UniProtKB-EC"/>
</dbReference>
<evidence type="ECO:0000256" key="2">
    <source>
        <dbReference type="ARBA" id="ARBA00004651"/>
    </source>
</evidence>
<evidence type="ECO:0000256" key="22">
    <source>
        <dbReference type="ARBA" id="ARBA00032743"/>
    </source>
</evidence>
<evidence type="ECO:0000256" key="15">
    <source>
        <dbReference type="ARBA" id="ARBA00023136"/>
    </source>
</evidence>
<feature type="transmembrane region" description="Helical" evidence="24">
    <location>
        <begin position="102"/>
        <end position="125"/>
    </location>
</feature>
<dbReference type="Proteomes" id="UP000885771">
    <property type="component" value="Unassembled WGS sequence"/>
</dbReference>
<dbReference type="PANTHER" id="PTHR46382:SF1">
    <property type="entry name" value="PHOSPHATIDATE CYTIDYLYLTRANSFERASE"/>
    <property type="match status" value="1"/>
</dbReference>
<dbReference type="EC" id="2.7.7.41" evidence="6"/>
<evidence type="ECO:0000256" key="7">
    <source>
        <dbReference type="ARBA" id="ARBA00019373"/>
    </source>
</evidence>
<keyword evidence="15 24" id="KW-0472">Membrane</keyword>
<keyword evidence="17" id="KW-1208">Phospholipid metabolism</keyword>
<gene>
    <name evidence="25" type="ORF">ENJ15_04895</name>
</gene>
<evidence type="ECO:0000256" key="13">
    <source>
        <dbReference type="ARBA" id="ARBA00022989"/>
    </source>
</evidence>
<evidence type="ECO:0000256" key="24">
    <source>
        <dbReference type="SAM" id="Phobius"/>
    </source>
</evidence>
<evidence type="ECO:0000256" key="21">
    <source>
        <dbReference type="ARBA" id="ARBA00032396"/>
    </source>
</evidence>
<comment type="caution">
    <text evidence="25">The sequence shown here is derived from an EMBL/GenBank/DDBJ whole genome shotgun (WGS) entry which is preliminary data.</text>
</comment>
<evidence type="ECO:0000256" key="3">
    <source>
        <dbReference type="ARBA" id="ARBA00005119"/>
    </source>
</evidence>
<dbReference type="GO" id="GO:0005886">
    <property type="term" value="C:plasma membrane"/>
    <property type="evidence" value="ECO:0007669"/>
    <property type="project" value="UniProtKB-SubCell"/>
</dbReference>
<keyword evidence="10" id="KW-0808">Transferase</keyword>
<organism evidence="25">
    <name type="scientific">Caldithrix abyssi</name>
    <dbReference type="NCBI Taxonomy" id="187145"/>
    <lineage>
        <taxon>Bacteria</taxon>
        <taxon>Pseudomonadati</taxon>
        <taxon>Calditrichota</taxon>
        <taxon>Calditrichia</taxon>
        <taxon>Calditrichales</taxon>
        <taxon>Calditrichaceae</taxon>
        <taxon>Caldithrix</taxon>
    </lineage>
</organism>
<dbReference type="EMBL" id="DRLI01000185">
    <property type="protein sequence ID" value="HHM02329.1"/>
    <property type="molecule type" value="Genomic_DNA"/>
</dbReference>
<evidence type="ECO:0000256" key="23">
    <source>
        <dbReference type="ARBA" id="ARBA00033406"/>
    </source>
</evidence>
<dbReference type="GO" id="GO:0016024">
    <property type="term" value="P:CDP-diacylglycerol biosynthetic process"/>
    <property type="evidence" value="ECO:0007669"/>
    <property type="project" value="TreeGrafter"/>
</dbReference>
<protein>
    <recommendedName>
        <fullName evidence="7">Phosphatidate cytidylyltransferase</fullName>
        <ecNumber evidence="6">2.7.7.41</ecNumber>
    </recommendedName>
    <alternativeName>
        <fullName evidence="20">CDP-DAG synthase</fullName>
    </alternativeName>
    <alternativeName>
        <fullName evidence="22">CDP-DG synthase</fullName>
    </alternativeName>
    <alternativeName>
        <fullName evidence="18">CDP-diacylglycerol synthase</fullName>
    </alternativeName>
    <alternativeName>
        <fullName evidence="21">CDP-diglyceride pyrophosphorylase</fullName>
    </alternativeName>
    <alternativeName>
        <fullName evidence="23">CDP-diglyceride synthase</fullName>
    </alternativeName>
    <alternativeName>
        <fullName evidence="19">CTP:phosphatidate cytidylyltransferase</fullName>
    </alternativeName>
</protein>
<evidence type="ECO:0000256" key="6">
    <source>
        <dbReference type="ARBA" id="ARBA00012487"/>
    </source>
</evidence>
<evidence type="ECO:0000256" key="9">
    <source>
        <dbReference type="ARBA" id="ARBA00022516"/>
    </source>
</evidence>
<comment type="similarity">
    <text evidence="5">Belongs to the CDS family.</text>
</comment>
<dbReference type="PANTHER" id="PTHR46382">
    <property type="entry name" value="PHOSPHATIDATE CYTIDYLYLTRANSFERASE"/>
    <property type="match status" value="1"/>
</dbReference>
<accession>A0A7V5VEU1</accession>
<keyword evidence="16" id="KW-0594">Phospholipid biosynthesis</keyword>
<evidence type="ECO:0000256" key="14">
    <source>
        <dbReference type="ARBA" id="ARBA00023098"/>
    </source>
</evidence>
<evidence type="ECO:0000256" key="1">
    <source>
        <dbReference type="ARBA" id="ARBA00001698"/>
    </source>
</evidence>
<proteinExistence type="inferred from homology"/>
<keyword evidence="13 24" id="KW-1133">Transmembrane helix</keyword>
<dbReference type="Pfam" id="PF01148">
    <property type="entry name" value="CTP_transf_1"/>
    <property type="match status" value="1"/>
</dbReference>
<keyword evidence="9" id="KW-0444">Lipid biosynthesis</keyword>
<evidence type="ECO:0000256" key="5">
    <source>
        <dbReference type="ARBA" id="ARBA00010185"/>
    </source>
</evidence>
<feature type="transmembrane region" description="Helical" evidence="24">
    <location>
        <begin position="12"/>
        <end position="40"/>
    </location>
</feature>
<feature type="transmembrane region" description="Helical" evidence="24">
    <location>
        <begin position="52"/>
        <end position="71"/>
    </location>
</feature>
<evidence type="ECO:0000256" key="12">
    <source>
        <dbReference type="ARBA" id="ARBA00022695"/>
    </source>
</evidence>
<feature type="transmembrane region" description="Helical" evidence="24">
    <location>
        <begin position="77"/>
        <end position="95"/>
    </location>
</feature>
<evidence type="ECO:0000256" key="17">
    <source>
        <dbReference type="ARBA" id="ARBA00023264"/>
    </source>
</evidence>
<comment type="subcellular location">
    <subcellularLocation>
        <location evidence="2">Cell membrane</location>
        <topology evidence="2">Multi-pass membrane protein</topology>
    </subcellularLocation>
</comment>
<evidence type="ECO:0000256" key="11">
    <source>
        <dbReference type="ARBA" id="ARBA00022692"/>
    </source>
</evidence>
<dbReference type="AlphaFoldDB" id="A0A7V5VEU1"/>
<sequence>MKELLSRVLVAVAGIPALIFLIWQGGWYFFVLSAAIGLAGQWEMYRMSAEKGARAFQAPGYLITLLAMLYVMHPHPWITTTILLLFQFILLAEMFRNTASAILNLGATLNGILYPGLLAAALLWLRTESGNNGVSHPAAYILTVFVAIWANDTFAYFTGKSLGRRKLFERVSPKKSVEGLLGGIAGTFLVFFTVYFFQWYSLGGSEALFNSLIVGLAGPLGDLVESWFKRDSGLKDSSQILAAHGGILDRFDSLLFVAPFLVIFYSLY</sequence>
<evidence type="ECO:0000256" key="18">
    <source>
        <dbReference type="ARBA" id="ARBA00029893"/>
    </source>
</evidence>
<evidence type="ECO:0000256" key="4">
    <source>
        <dbReference type="ARBA" id="ARBA00005189"/>
    </source>
</evidence>
<comment type="catalytic activity">
    <reaction evidence="1">
        <text>a 1,2-diacyl-sn-glycero-3-phosphate + CTP + H(+) = a CDP-1,2-diacyl-sn-glycerol + diphosphate</text>
        <dbReference type="Rhea" id="RHEA:16229"/>
        <dbReference type="ChEBI" id="CHEBI:15378"/>
        <dbReference type="ChEBI" id="CHEBI:33019"/>
        <dbReference type="ChEBI" id="CHEBI:37563"/>
        <dbReference type="ChEBI" id="CHEBI:58332"/>
        <dbReference type="ChEBI" id="CHEBI:58608"/>
        <dbReference type="EC" id="2.7.7.41"/>
    </reaction>
</comment>
<name>A0A7V5VEU1_CALAY</name>
<evidence type="ECO:0000256" key="20">
    <source>
        <dbReference type="ARBA" id="ARBA00032253"/>
    </source>
</evidence>
<evidence type="ECO:0000256" key="16">
    <source>
        <dbReference type="ARBA" id="ARBA00023209"/>
    </source>
</evidence>
<comment type="pathway">
    <text evidence="3">Phospholipid metabolism; CDP-diacylglycerol biosynthesis; CDP-diacylglycerol from sn-glycerol 3-phosphate: step 3/3.</text>
</comment>
<evidence type="ECO:0000256" key="10">
    <source>
        <dbReference type="ARBA" id="ARBA00022679"/>
    </source>
</evidence>